<feature type="transmembrane region" description="Helical" evidence="10">
    <location>
        <begin position="230"/>
        <end position="249"/>
    </location>
</feature>
<keyword evidence="7 8" id="KW-0472">Membrane</keyword>
<dbReference type="FunFam" id="1.10.4160.10:FF:000002">
    <property type="entry name" value="Purine-cytosine permease fcyB"/>
    <property type="match status" value="1"/>
</dbReference>
<dbReference type="InterPro" id="IPR001248">
    <property type="entry name" value="Pur-cyt_permease"/>
</dbReference>
<feature type="transmembrane region" description="Helical" evidence="10">
    <location>
        <begin position="155"/>
        <end position="179"/>
    </location>
</feature>
<evidence type="ECO:0000256" key="2">
    <source>
        <dbReference type="ARBA" id="ARBA00008974"/>
    </source>
</evidence>
<dbReference type="PIRSF" id="PIRSF002744">
    <property type="entry name" value="Pur-cyt_permease"/>
    <property type="match status" value="1"/>
</dbReference>
<comment type="subcellular location">
    <subcellularLocation>
        <location evidence="1">Membrane</location>
        <topology evidence="1">Multi-pass membrane protein</topology>
    </subcellularLocation>
</comment>
<evidence type="ECO:0000256" key="4">
    <source>
        <dbReference type="ARBA" id="ARBA00022553"/>
    </source>
</evidence>
<dbReference type="InParanoid" id="A0A1Y2DLT5"/>
<dbReference type="GO" id="GO:0000329">
    <property type="term" value="C:fungal-type vacuole membrane"/>
    <property type="evidence" value="ECO:0007669"/>
    <property type="project" value="TreeGrafter"/>
</dbReference>
<dbReference type="PANTHER" id="PTHR31806:SF16">
    <property type="entry name" value="PURINE-CYTOSINE TRANSPORTER (EUROFUNG)"/>
    <property type="match status" value="1"/>
</dbReference>
<feature type="transmembrane region" description="Helical" evidence="10">
    <location>
        <begin position="459"/>
        <end position="480"/>
    </location>
</feature>
<dbReference type="RefSeq" id="XP_040712702.1">
    <property type="nucleotide sequence ID" value="XM_040865369.1"/>
</dbReference>
<feature type="region of interest" description="Disordered" evidence="9">
    <location>
        <begin position="1"/>
        <end position="49"/>
    </location>
</feature>
<sequence>MDPSIDIEKSAAGAADEAGSASSQASKDKTSAESNSNTATPPAPDLAPIPIPSKLRQLNQVLESLAGFESRGISRVPPSARQPPSRTADLQVAVLWFSANISCNNLIVGLYGPLLFQLGFLDSALCAVFGALLGSLSTSYMSIWGPQSGNRTMVVLRYFFGYWPAKVPTFLNVVLMVGYCTIDGIIGGQILSAVSGGTMSIAVGIVVVNLVCWGIVLFGMKPFHQYEKFAWIPQILALFVMVGCAGPSFDAKSISVGDKATVAANRLSFLSMCLYVPNSWAAAASDFYVYYPEKTSPVKIFFLTLSGLWTSFSLVFLLGIGLGTGLTTNSLWSEAFEISTGALLVAAYEPLHDFGRFCSVIVALGLIANSAPGTYSATLSCQVLGRYGQAVPRWVWGCVIILIELVLGLAGRNDLYVIFSNFLALMGYWAEFMVIIVIMERGIFRRNVQYDWAKWQDKAYMPIGIAALVSFLLGWLGAVLGMYQTWFVGPLAAAANVSDVGVWIGCAFVLVSFPPLRYCELRKFGR</sequence>
<evidence type="ECO:0000256" key="3">
    <source>
        <dbReference type="ARBA" id="ARBA00022448"/>
    </source>
</evidence>
<name>A0A1Y2DLT5_9PEZI</name>
<comment type="similarity">
    <text evidence="2 8">Belongs to the purine-cytosine permease (2.A.39) family.</text>
</comment>
<feature type="transmembrane region" description="Helical" evidence="10">
    <location>
        <begin position="416"/>
        <end position="438"/>
    </location>
</feature>
<accession>A0A1Y2DLT5</accession>
<protein>
    <submittedName>
        <fullName evidence="11">Permease for cytosine/purines, uracil, thiamine, allantoin-domain-containing protein</fullName>
    </submittedName>
</protein>
<dbReference type="STRING" id="1141098.A0A1Y2DLT5"/>
<dbReference type="InterPro" id="IPR026030">
    <property type="entry name" value="Pur-cyt_permease_Fcy2/21/22"/>
</dbReference>
<feature type="transmembrane region" description="Helical" evidence="10">
    <location>
        <begin position="90"/>
        <end position="112"/>
    </location>
</feature>
<evidence type="ECO:0000256" key="8">
    <source>
        <dbReference type="PIRNR" id="PIRNR002744"/>
    </source>
</evidence>
<keyword evidence="3 8" id="KW-0813">Transport</keyword>
<evidence type="ECO:0000256" key="6">
    <source>
        <dbReference type="ARBA" id="ARBA00022989"/>
    </source>
</evidence>
<keyword evidence="6 10" id="KW-1133">Transmembrane helix</keyword>
<feature type="transmembrane region" description="Helical" evidence="10">
    <location>
        <begin position="300"/>
        <end position="322"/>
    </location>
</feature>
<evidence type="ECO:0000256" key="5">
    <source>
        <dbReference type="ARBA" id="ARBA00022692"/>
    </source>
</evidence>
<feature type="transmembrane region" description="Helical" evidence="10">
    <location>
        <begin position="500"/>
        <end position="519"/>
    </location>
</feature>
<dbReference type="OrthoDB" id="5428495at2759"/>
<dbReference type="FunCoup" id="A0A1Y2DLT5">
    <property type="interactions" value="29"/>
</dbReference>
<feature type="transmembrane region" description="Helical" evidence="10">
    <location>
        <begin position="199"/>
        <end position="218"/>
    </location>
</feature>
<dbReference type="EMBL" id="MCFJ01000012">
    <property type="protein sequence ID" value="ORY60268.1"/>
    <property type="molecule type" value="Genomic_DNA"/>
</dbReference>
<dbReference type="Gene3D" id="1.10.4160.10">
    <property type="entry name" value="Hydantoin permease"/>
    <property type="match status" value="1"/>
</dbReference>
<evidence type="ECO:0000256" key="10">
    <source>
        <dbReference type="SAM" id="Phobius"/>
    </source>
</evidence>
<dbReference type="Proteomes" id="UP000193689">
    <property type="component" value="Unassembled WGS sequence"/>
</dbReference>
<keyword evidence="5 10" id="KW-0812">Transmembrane</keyword>
<dbReference type="Pfam" id="PF02133">
    <property type="entry name" value="Transp_cyt_pur"/>
    <property type="match status" value="1"/>
</dbReference>
<keyword evidence="12" id="KW-1185">Reference proteome</keyword>
<dbReference type="GO" id="GO:0005886">
    <property type="term" value="C:plasma membrane"/>
    <property type="evidence" value="ECO:0007669"/>
    <property type="project" value="TreeGrafter"/>
</dbReference>
<evidence type="ECO:0000313" key="12">
    <source>
        <dbReference type="Proteomes" id="UP000193689"/>
    </source>
</evidence>
<gene>
    <name evidence="11" type="ORF">BCR38DRAFT_526779</name>
</gene>
<feature type="transmembrane region" description="Helical" evidence="10">
    <location>
        <begin position="391"/>
        <end position="410"/>
    </location>
</feature>
<dbReference type="PANTHER" id="PTHR31806">
    <property type="entry name" value="PURINE-CYTOSINE PERMEASE FCY2-RELATED"/>
    <property type="match status" value="1"/>
</dbReference>
<reference evidence="11 12" key="1">
    <citation type="submission" date="2016-07" db="EMBL/GenBank/DDBJ databases">
        <title>Pervasive Adenine N6-methylation of Active Genes in Fungi.</title>
        <authorList>
            <consortium name="DOE Joint Genome Institute"/>
            <person name="Mondo S.J."/>
            <person name="Dannebaum R.O."/>
            <person name="Kuo R.C."/>
            <person name="Labutti K."/>
            <person name="Haridas S."/>
            <person name="Kuo A."/>
            <person name="Salamov A."/>
            <person name="Ahrendt S.R."/>
            <person name="Lipzen A."/>
            <person name="Sullivan W."/>
            <person name="Andreopoulos W.B."/>
            <person name="Clum A."/>
            <person name="Lindquist E."/>
            <person name="Daum C."/>
            <person name="Ramamoorthy G.K."/>
            <person name="Gryganskyi A."/>
            <person name="Culley D."/>
            <person name="Magnuson J.K."/>
            <person name="James T.Y."/>
            <person name="O'Malley M.A."/>
            <person name="Stajich J.E."/>
            <person name="Spatafora J.W."/>
            <person name="Visel A."/>
            <person name="Grigoriev I.V."/>
        </authorList>
    </citation>
    <scope>NUCLEOTIDE SEQUENCE [LARGE SCALE GENOMIC DNA]</scope>
    <source>
        <strain evidence="11 12">CBS 129021</strain>
    </source>
</reference>
<dbReference type="GO" id="GO:0022857">
    <property type="term" value="F:transmembrane transporter activity"/>
    <property type="evidence" value="ECO:0007669"/>
    <property type="project" value="InterPro"/>
</dbReference>
<dbReference type="GeneID" id="63781581"/>
<evidence type="ECO:0000256" key="7">
    <source>
        <dbReference type="ARBA" id="ARBA00023136"/>
    </source>
</evidence>
<proteinExistence type="inferred from homology"/>
<feature type="transmembrane region" description="Helical" evidence="10">
    <location>
        <begin position="269"/>
        <end position="291"/>
    </location>
</feature>
<evidence type="ECO:0000256" key="1">
    <source>
        <dbReference type="ARBA" id="ARBA00004141"/>
    </source>
</evidence>
<keyword evidence="4" id="KW-0597">Phosphoprotein</keyword>
<dbReference type="GO" id="GO:0015851">
    <property type="term" value="P:nucleobase transport"/>
    <property type="evidence" value="ECO:0007669"/>
    <property type="project" value="UniProtKB-ARBA"/>
</dbReference>
<evidence type="ECO:0000256" key="9">
    <source>
        <dbReference type="SAM" id="MobiDB-lite"/>
    </source>
</evidence>
<dbReference type="AlphaFoldDB" id="A0A1Y2DLT5"/>
<feature type="transmembrane region" description="Helical" evidence="10">
    <location>
        <begin position="354"/>
        <end position="371"/>
    </location>
</feature>
<feature type="compositionally biased region" description="Low complexity" evidence="9">
    <location>
        <begin position="10"/>
        <end position="25"/>
    </location>
</feature>
<feature type="transmembrane region" description="Helical" evidence="10">
    <location>
        <begin position="118"/>
        <end position="143"/>
    </location>
</feature>
<evidence type="ECO:0000313" key="11">
    <source>
        <dbReference type="EMBL" id="ORY60268.1"/>
    </source>
</evidence>
<comment type="caution">
    <text evidence="11">The sequence shown here is derived from an EMBL/GenBank/DDBJ whole genome shotgun (WGS) entry which is preliminary data.</text>
</comment>
<organism evidence="11 12">
    <name type="scientific">Pseudomassariella vexata</name>
    <dbReference type="NCBI Taxonomy" id="1141098"/>
    <lineage>
        <taxon>Eukaryota</taxon>
        <taxon>Fungi</taxon>
        <taxon>Dikarya</taxon>
        <taxon>Ascomycota</taxon>
        <taxon>Pezizomycotina</taxon>
        <taxon>Sordariomycetes</taxon>
        <taxon>Xylariomycetidae</taxon>
        <taxon>Amphisphaeriales</taxon>
        <taxon>Pseudomassariaceae</taxon>
        <taxon>Pseudomassariella</taxon>
    </lineage>
</organism>